<reference evidence="1" key="3">
    <citation type="journal article" date="2017" name="Nature">
        <title>Genome sequence of the progenitor of the wheat D genome Aegilops tauschii.</title>
        <authorList>
            <person name="Luo M.C."/>
            <person name="Gu Y.Q."/>
            <person name="Puiu D."/>
            <person name="Wang H."/>
            <person name="Twardziok S.O."/>
            <person name="Deal K.R."/>
            <person name="Huo N."/>
            <person name="Zhu T."/>
            <person name="Wang L."/>
            <person name="Wang Y."/>
            <person name="McGuire P.E."/>
            <person name="Liu S."/>
            <person name="Long H."/>
            <person name="Ramasamy R.K."/>
            <person name="Rodriguez J.C."/>
            <person name="Van S.L."/>
            <person name="Yuan L."/>
            <person name="Wang Z."/>
            <person name="Xia Z."/>
            <person name="Xiao L."/>
            <person name="Anderson O.D."/>
            <person name="Ouyang S."/>
            <person name="Liang Y."/>
            <person name="Zimin A.V."/>
            <person name="Pertea G."/>
            <person name="Qi P."/>
            <person name="Bennetzen J.L."/>
            <person name="Dai X."/>
            <person name="Dawson M.W."/>
            <person name="Muller H.G."/>
            <person name="Kugler K."/>
            <person name="Rivarola-Duarte L."/>
            <person name="Spannagl M."/>
            <person name="Mayer K.F.X."/>
            <person name="Lu F.H."/>
            <person name="Bevan M.W."/>
            <person name="Leroy P."/>
            <person name="Li P."/>
            <person name="You F.M."/>
            <person name="Sun Q."/>
            <person name="Liu Z."/>
            <person name="Lyons E."/>
            <person name="Wicker T."/>
            <person name="Salzberg S.L."/>
            <person name="Devos K.M."/>
            <person name="Dvorak J."/>
        </authorList>
    </citation>
    <scope>NUCLEOTIDE SEQUENCE [LARGE SCALE GENOMIC DNA]</scope>
    <source>
        <strain evidence="1">cv. AL8/78</strain>
    </source>
</reference>
<dbReference type="Proteomes" id="UP000015105">
    <property type="component" value="Chromosome 6D"/>
</dbReference>
<evidence type="ECO:0000313" key="1">
    <source>
        <dbReference type="EnsemblPlants" id="AET6Gv20910700.15"/>
    </source>
</evidence>
<reference evidence="1" key="5">
    <citation type="journal article" date="2021" name="G3 (Bethesda)">
        <title>Aegilops tauschii genome assembly Aet v5.0 features greater sequence contiguity and improved annotation.</title>
        <authorList>
            <person name="Wang L."/>
            <person name="Zhu T."/>
            <person name="Rodriguez J.C."/>
            <person name="Deal K.R."/>
            <person name="Dubcovsky J."/>
            <person name="McGuire P.E."/>
            <person name="Lux T."/>
            <person name="Spannagl M."/>
            <person name="Mayer K.F.X."/>
            <person name="Baldrich P."/>
            <person name="Meyers B.C."/>
            <person name="Huo N."/>
            <person name="Gu Y.Q."/>
            <person name="Zhou H."/>
            <person name="Devos K.M."/>
            <person name="Bennetzen J.L."/>
            <person name="Unver T."/>
            <person name="Budak H."/>
            <person name="Gulick P.J."/>
            <person name="Galiba G."/>
            <person name="Kalapos B."/>
            <person name="Nelson D.R."/>
            <person name="Li P."/>
            <person name="You F.M."/>
            <person name="Luo M.C."/>
            <person name="Dvorak J."/>
        </authorList>
    </citation>
    <scope>NUCLEOTIDE SEQUENCE [LARGE SCALE GENOMIC DNA]</scope>
    <source>
        <strain evidence="1">cv. AL8/78</strain>
    </source>
</reference>
<accession>A0A453PYH9</accession>
<sequence length="61" mass="6776">MRQCARSYVLFQTHGYEYTTTCKDVSHRLGYVVSLVGETSGPVCDTSTYLHHGSSLTTLNC</sequence>
<name>A0A453PYH9_AEGTS</name>
<reference evidence="2" key="2">
    <citation type="journal article" date="2017" name="Nat. Plants">
        <title>The Aegilops tauschii genome reveals multiple impacts of transposons.</title>
        <authorList>
            <person name="Zhao G."/>
            <person name="Zou C."/>
            <person name="Li K."/>
            <person name="Wang K."/>
            <person name="Li T."/>
            <person name="Gao L."/>
            <person name="Zhang X."/>
            <person name="Wang H."/>
            <person name="Yang Z."/>
            <person name="Liu X."/>
            <person name="Jiang W."/>
            <person name="Mao L."/>
            <person name="Kong X."/>
            <person name="Jiao Y."/>
            <person name="Jia J."/>
        </authorList>
    </citation>
    <scope>NUCLEOTIDE SEQUENCE [LARGE SCALE GENOMIC DNA]</scope>
    <source>
        <strain evidence="2">cv. AL8/78</strain>
    </source>
</reference>
<evidence type="ECO:0000313" key="2">
    <source>
        <dbReference type="Proteomes" id="UP000015105"/>
    </source>
</evidence>
<proteinExistence type="predicted"/>
<reference evidence="1" key="4">
    <citation type="submission" date="2019-03" db="UniProtKB">
        <authorList>
            <consortium name="EnsemblPlants"/>
        </authorList>
    </citation>
    <scope>IDENTIFICATION</scope>
</reference>
<dbReference type="Gramene" id="AET6Gv20910700.15">
    <property type="protein sequence ID" value="AET6Gv20910700.15"/>
    <property type="gene ID" value="AET6Gv20910700"/>
</dbReference>
<protein>
    <submittedName>
        <fullName evidence="1">Uncharacterized protein</fullName>
    </submittedName>
</protein>
<dbReference type="EnsemblPlants" id="AET6Gv20910700.15">
    <property type="protein sequence ID" value="AET6Gv20910700.15"/>
    <property type="gene ID" value="AET6Gv20910700"/>
</dbReference>
<organism evidence="1 2">
    <name type="scientific">Aegilops tauschii subsp. strangulata</name>
    <name type="common">Goatgrass</name>
    <dbReference type="NCBI Taxonomy" id="200361"/>
    <lineage>
        <taxon>Eukaryota</taxon>
        <taxon>Viridiplantae</taxon>
        <taxon>Streptophyta</taxon>
        <taxon>Embryophyta</taxon>
        <taxon>Tracheophyta</taxon>
        <taxon>Spermatophyta</taxon>
        <taxon>Magnoliopsida</taxon>
        <taxon>Liliopsida</taxon>
        <taxon>Poales</taxon>
        <taxon>Poaceae</taxon>
        <taxon>BOP clade</taxon>
        <taxon>Pooideae</taxon>
        <taxon>Triticodae</taxon>
        <taxon>Triticeae</taxon>
        <taxon>Triticinae</taxon>
        <taxon>Aegilops</taxon>
    </lineage>
</organism>
<keyword evidence="2" id="KW-1185">Reference proteome</keyword>
<dbReference type="AlphaFoldDB" id="A0A453PYH9"/>
<reference evidence="2" key="1">
    <citation type="journal article" date="2014" name="Science">
        <title>Ancient hybridizations among the ancestral genomes of bread wheat.</title>
        <authorList>
            <consortium name="International Wheat Genome Sequencing Consortium,"/>
            <person name="Marcussen T."/>
            <person name="Sandve S.R."/>
            <person name="Heier L."/>
            <person name="Spannagl M."/>
            <person name="Pfeifer M."/>
            <person name="Jakobsen K.S."/>
            <person name="Wulff B.B."/>
            <person name="Steuernagel B."/>
            <person name="Mayer K.F."/>
            <person name="Olsen O.A."/>
        </authorList>
    </citation>
    <scope>NUCLEOTIDE SEQUENCE [LARGE SCALE GENOMIC DNA]</scope>
    <source>
        <strain evidence="2">cv. AL8/78</strain>
    </source>
</reference>